<dbReference type="Gene3D" id="3.60.40.10">
    <property type="entry name" value="PPM-type phosphatase domain"/>
    <property type="match status" value="1"/>
</dbReference>
<dbReference type="SUPFAM" id="SSF81606">
    <property type="entry name" value="PP2C-like"/>
    <property type="match status" value="1"/>
</dbReference>
<dbReference type="InterPro" id="IPR029016">
    <property type="entry name" value="GAF-like_dom_sf"/>
</dbReference>
<gene>
    <name evidence="3" type="ORF">ACFSHS_04305</name>
</gene>
<keyword evidence="1 3" id="KW-0378">Hydrolase</keyword>
<feature type="domain" description="PPM-type phosphatase" evidence="2">
    <location>
        <begin position="177"/>
        <end position="393"/>
    </location>
</feature>
<dbReference type="Proteomes" id="UP001597402">
    <property type="component" value="Unassembled WGS sequence"/>
</dbReference>
<dbReference type="PANTHER" id="PTHR43156:SF2">
    <property type="entry name" value="STAGE II SPORULATION PROTEIN E"/>
    <property type="match status" value="1"/>
</dbReference>
<evidence type="ECO:0000313" key="4">
    <source>
        <dbReference type="Proteomes" id="UP001597402"/>
    </source>
</evidence>
<dbReference type="InterPro" id="IPR036457">
    <property type="entry name" value="PPM-type-like_dom_sf"/>
</dbReference>
<protein>
    <submittedName>
        <fullName evidence="3">PP2C family protein-serine/threonine phosphatase</fullName>
        <ecNumber evidence="3">3.1.3.16</ecNumber>
    </submittedName>
</protein>
<dbReference type="RefSeq" id="WP_376872202.1">
    <property type="nucleotide sequence ID" value="NZ_JBHUHP010000002.1"/>
</dbReference>
<evidence type="ECO:0000256" key="1">
    <source>
        <dbReference type="ARBA" id="ARBA00022801"/>
    </source>
</evidence>
<name>A0ABW4X6U8_9ACTN</name>
<dbReference type="EC" id="3.1.3.16" evidence="3"/>
<keyword evidence="4" id="KW-1185">Reference proteome</keyword>
<dbReference type="EMBL" id="JBHUHP010000002">
    <property type="protein sequence ID" value="MFD2090789.1"/>
    <property type="molecule type" value="Genomic_DNA"/>
</dbReference>
<dbReference type="Pfam" id="PF07228">
    <property type="entry name" value="SpoIIE"/>
    <property type="match status" value="1"/>
</dbReference>
<dbReference type="GO" id="GO:0004722">
    <property type="term" value="F:protein serine/threonine phosphatase activity"/>
    <property type="evidence" value="ECO:0007669"/>
    <property type="project" value="UniProtKB-EC"/>
</dbReference>
<dbReference type="PANTHER" id="PTHR43156">
    <property type="entry name" value="STAGE II SPORULATION PROTEIN E-RELATED"/>
    <property type="match status" value="1"/>
</dbReference>
<comment type="caution">
    <text evidence="3">The sequence shown here is derived from an EMBL/GenBank/DDBJ whole genome shotgun (WGS) entry which is preliminary data.</text>
</comment>
<evidence type="ECO:0000313" key="3">
    <source>
        <dbReference type="EMBL" id="MFD2090789.1"/>
    </source>
</evidence>
<organism evidence="3 4">
    <name type="scientific">Blastococcus deserti</name>
    <dbReference type="NCBI Taxonomy" id="2259033"/>
    <lineage>
        <taxon>Bacteria</taxon>
        <taxon>Bacillati</taxon>
        <taxon>Actinomycetota</taxon>
        <taxon>Actinomycetes</taxon>
        <taxon>Geodermatophilales</taxon>
        <taxon>Geodermatophilaceae</taxon>
        <taxon>Blastococcus</taxon>
    </lineage>
</organism>
<accession>A0ABW4X6U8</accession>
<dbReference type="SUPFAM" id="SSF55781">
    <property type="entry name" value="GAF domain-like"/>
    <property type="match status" value="1"/>
</dbReference>
<dbReference type="SMART" id="SM00331">
    <property type="entry name" value="PP2C_SIG"/>
    <property type="match status" value="1"/>
</dbReference>
<proteinExistence type="predicted"/>
<evidence type="ECO:0000259" key="2">
    <source>
        <dbReference type="SMART" id="SM00331"/>
    </source>
</evidence>
<dbReference type="InterPro" id="IPR052016">
    <property type="entry name" value="Bact_Sigma-Reg"/>
</dbReference>
<reference evidence="4" key="1">
    <citation type="journal article" date="2019" name="Int. J. Syst. Evol. Microbiol.">
        <title>The Global Catalogue of Microorganisms (GCM) 10K type strain sequencing project: providing services to taxonomists for standard genome sequencing and annotation.</title>
        <authorList>
            <consortium name="The Broad Institute Genomics Platform"/>
            <consortium name="The Broad Institute Genome Sequencing Center for Infectious Disease"/>
            <person name="Wu L."/>
            <person name="Ma J."/>
        </authorList>
    </citation>
    <scope>NUCLEOTIDE SEQUENCE [LARGE SCALE GENOMIC DNA]</scope>
    <source>
        <strain evidence="4">JCM 3338</strain>
    </source>
</reference>
<dbReference type="Gene3D" id="3.30.450.40">
    <property type="match status" value="1"/>
</dbReference>
<dbReference type="InterPro" id="IPR001932">
    <property type="entry name" value="PPM-type_phosphatase-like_dom"/>
</dbReference>
<sequence>MTTWTPDSSGDPLRSLLRASHHLPAHRLGTVVAEHARELGARDAVVYLADYEQHHLMPVRGDGVPDREPLPVDSSVGGLAFRRVEVTRPPRPDAGDSRLWVPLLDGAERAGVLEVVYDHEPTDSDEELARSFASLVAELTVTRDAYSDVFSRLRRSRPMSVAAEIQWELLPPLTFGSERIVISAALEPSYEIGGDTFDYAVNGSTAELLVLDAVGHGLPAALLATAAVGAYRNGRREGLDLAGMSALMNQVIADQFPASRFATALLARLDLDTGRLTWVNAGHPAPLIVRDIGLLLPHTCPSSRPLGLQDRPAVECHLQLQPGDRVLLYTDGIVEARSPAGEFFGEERLADFVVRAEAAGHPPPEMLRRLMRSVMDHQAGRLQDDASIVVVEWRTGRDDQLIL</sequence>